<name>A0A481YT74_9VIRU</name>
<dbReference type="EMBL" id="MK500334">
    <property type="protein sequence ID" value="QBK86438.1"/>
    <property type="molecule type" value="Genomic_DNA"/>
</dbReference>
<accession>A0A481YT74</accession>
<protein>
    <submittedName>
        <fullName evidence="1">Uncharacterized protein</fullName>
    </submittedName>
</protein>
<gene>
    <name evidence="1" type="ORF">LCMAC102_02330</name>
</gene>
<organism evidence="1">
    <name type="scientific">Marseillevirus LCMAC102</name>
    <dbReference type="NCBI Taxonomy" id="2506603"/>
    <lineage>
        <taxon>Viruses</taxon>
        <taxon>Varidnaviria</taxon>
        <taxon>Bamfordvirae</taxon>
        <taxon>Nucleocytoviricota</taxon>
        <taxon>Megaviricetes</taxon>
        <taxon>Pimascovirales</taxon>
        <taxon>Pimascovirales incertae sedis</taxon>
        <taxon>Marseilleviridae</taxon>
    </lineage>
</organism>
<reference evidence="1" key="1">
    <citation type="journal article" date="2019" name="MBio">
        <title>Virus Genomes from Deep Sea Sediments Expand the Ocean Megavirome and Support Independent Origins of Viral Gigantism.</title>
        <authorList>
            <person name="Backstrom D."/>
            <person name="Yutin N."/>
            <person name="Jorgensen S.L."/>
            <person name="Dharamshi J."/>
            <person name="Homa F."/>
            <person name="Zaremba-Niedwiedzka K."/>
            <person name="Spang A."/>
            <person name="Wolf Y.I."/>
            <person name="Koonin E.V."/>
            <person name="Ettema T.J."/>
        </authorList>
    </citation>
    <scope>NUCLEOTIDE SEQUENCE</scope>
</reference>
<proteinExistence type="predicted"/>
<evidence type="ECO:0000313" key="1">
    <source>
        <dbReference type="EMBL" id="QBK86438.1"/>
    </source>
</evidence>
<sequence length="134" mass="15460">MKVYLVTNTSDDYLEGIFSTYNHAQQYVSTREKICSVANKKKTFAIRSHNINIDPYVGNCTICTKKEIKEDVQIELFGQKMLQIQDNGKIYTTVGCSPFTLCDLQFMKLENRSRLNKLIGTEVIDIQKLFTDIF</sequence>